<dbReference type="InterPro" id="IPR020904">
    <property type="entry name" value="Sc_DH/Rdtase_CS"/>
</dbReference>
<dbReference type="PRINTS" id="PR00080">
    <property type="entry name" value="SDRFAMILY"/>
</dbReference>
<dbReference type="OrthoDB" id="597477at2"/>
<dbReference type="FunFam" id="3.40.50.720:FF:000084">
    <property type="entry name" value="Short-chain dehydrogenase reductase"/>
    <property type="match status" value="1"/>
</dbReference>
<keyword evidence="2" id="KW-0560">Oxidoreductase</keyword>
<dbReference type="InterPro" id="IPR036291">
    <property type="entry name" value="NAD(P)-bd_dom_sf"/>
</dbReference>
<evidence type="ECO:0000313" key="3">
    <source>
        <dbReference type="EMBL" id="KGO86069.1"/>
    </source>
</evidence>
<dbReference type="Proteomes" id="UP000030152">
    <property type="component" value="Unassembled WGS sequence"/>
</dbReference>
<dbReference type="PROSITE" id="PS00061">
    <property type="entry name" value="ADH_SHORT"/>
    <property type="match status" value="1"/>
</dbReference>
<protein>
    <submittedName>
        <fullName evidence="3">Short-chain dehydrogenase</fullName>
    </submittedName>
</protein>
<dbReference type="PRINTS" id="PR00081">
    <property type="entry name" value="GDHRDH"/>
</dbReference>
<comment type="similarity">
    <text evidence="1">Belongs to the short-chain dehydrogenases/reductases (SDR) family.</text>
</comment>
<gene>
    <name evidence="3" type="ORF">Q765_13500</name>
</gene>
<sequence>MSLLAGKVAVVSGAGSGIGRAIAETYALEGAKVVVADVSTEHGEETVKAIKEAGGDAFFVKADSSVAEENKKLVEAVVAQYGRLDIACNNAGIGGPAAPTGEYEIDAWDKVIALNLSGVFYACRYQLEQMEKNGGGNIVNIASIHGTVAAPNSVAYTAAKHGVVGLTKNIAAEYGQKNIRCNAVGPGYIETPLLTAHSNKDMLKALEAKAPMNRLGTAQEIADLVTFLSSDKSSFTTGSYIIADGGYTTI</sequence>
<dbReference type="GO" id="GO:0016491">
    <property type="term" value="F:oxidoreductase activity"/>
    <property type="evidence" value="ECO:0007669"/>
    <property type="project" value="UniProtKB-KW"/>
</dbReference>
<dbReference type="eggNOG" id="COG1028">
    <property type="taxonomic scope" value="Bacteria"/>
</dbReference>
<reference evidence="3 4" key="1">
    <citation type="submission" date="2013-09" db="EMBL/GenBank/DDBJ databases">
        <authorList>
            <person name="Zeng Z."/>
            <person name="Chen C."/>
        </authorList>
    </citation>
    <scope>NUCLEOTIDE SEQUENCE [LARGE SCALE GENOMIC DNA]</scope>
    <source>
        <strain evidence="3 4">WB 3.3-2</strain>
    </source>
</reference>
<dbReference type="NCBIfam" id="NF005559">
    <property type="entry name" value="PRK07231.1"/>
    <property type="match status" value="1"/>
</dbReference>
<dbReference type="InterPro" id="IPR002347">
    <property type="entry name" value="SDR_fam"/>
</dbReference>
<dbReference type="CDD" id="cd05233">
    <property type="entry name" value="SDR_c"/>
    <property type="match status" value="1"/>
</dbReference>
<dbReference type="RefSeq" id="WP_020214814.1">
    <property type="nucleotide sequence ID" value="NZ_JRLX01000014.1"/>
</dbReference>
<evidence type="ECO:0000256" key="1">
    <source>
        <dbReference type="ARBA" id="ARBA00006484"/>
    </source>
</evidence>
<dbReference type="SUPFAM" id="SSF51735">
    <property type="entry name" value="NAD(P)-binding Rossmann-fold domains"/>
    <property type="match status" value="1"/>
</dbReference>
<organism evidence="3 4">
    <name type="scientific">Flavobacterium rivuli WB 3.3-2 = DSM 21788</name>
    <dbReference type="NCBI Taxonomy" id="1121895"/>
    <lineage>
        <taxon>Bacteria</taxon>
        <taxon>Pseudomonadati</taxon>
        <taxon>Bacteroidota</taxon>
        <taxon>Flavobacteriia</taxon>
        <taxon>Flavobacteriales</taxon>
        <taxon>Flavobacteriaceae</taxon>
        <taxon>Flavobacterium</taxon>
    </lineage>
</organism>
<evidence type="ECO:0000313" key="4">
    <source>
        <dbReference type="Proteomes" id="UP000030152"/>
    </source>
</evidence>
<keyword evidence="4" id="KW-1185">Reference proteome</keyword>
<accession>A0A0A2M1C5</accession>
<name>A0A0A2M1C5_9FLAO</name>
<dbReference type="STRING" id="1121895.GCA_000378485_03639"/>
<dbReference type="PANTHER" id="PTHR24321:SF8">
    <property type="entry name" value="ESTRADIOL 17-BETA-DEHYDROGENASE 8-RELATED"/>
    <property type="match status" value="1"/>
</dbReference>
<dbReference type="Gene3D" id="3.40.50.720">
    <property type="entry name" value="NAD(P)-binding Rossmann-like Domain"/>
    <property type="match status" value="1"/>
</dbReference>
<dbReference type="EMBL" id="JRLX01000014">
    <property type="protein sequence ID" value="KGO86069.1"/>
    <property type="molecule type" value="Genomic_DNA"/>
</dbReference>
<dbReference type="Pfam" id="PF13561">
    <property type="entry name" value="adh_short_C2"/>
    <property type="match status" value="1"/>
</dbReference>
<dbReference type="AlphaFoldDB" id="A0A0A2M1C5"/>
<evidence type="ECO:0000256" key="2">
    <source>
        <dbReference type="ARBA" id="ARBA00023002"/>
    </source>
</evidence>
<dbReference type="PANTHER" id="PTHR24321">
    <property type="entry name" value="DEHYDROGENASES, SHORT CHAIN"/>
    <property type="match status" value="1"/>
</dbReference>
<proteinExistence type="inferred from homology"/>
<comment type="caution">
    <text evidence="3">The sequence shown here is derived from an EMBL/GenBank/DDBJ whole genome shotgun (WGS) entry which is preliminary data.</text>
</comment>